<gene>
    <name evidence="2" type="ORF">PGTUg99_006647</name>
</gene>
<feature type="signal peptide" evidence="1">
    <location>
        <begin position="1"/>
        <end position="28"/>
    </location>
</feature>
<reference evidence="2 3" key="1">
    <citation type="submission" date="2019-05" db="EMBL/GenBank/DDBJ databases">
        <title>Emergence of the Ug99 lineage of the wheat stem rust pathogen through somatic hybridization.</title>
        <authorList>
            <person name="Li F."/>
            <person name="Upadhyaya N.M."/>
            <person name="Sperschneider J."/>
            <person name="Matny O."/>
            <person name="Nguyen-Phuc H."/>
            <person name="Mago R."/>
            <person name="Raley C."/>
            <person name="Miller M.E."/>
            <person name="Silverstein K.A.T."/>
            <person name="Henningsen E."/>
            <person name="Hirsch C.D."/>
            <person name="Visser B."/>
            <person name="Pretorius Z.A."/>
            <person name="Steffenson B.J."/>
            <person name="Schwessinger B."/>
            <person name="Dodds P.N."/>
            <person name="Figueroa M."/>
        </authorList>
    </citation>
    <scope>NUCLEOTIDE SEQUENCE [LARGE SCALE GENOMIC DNA]</scope>
    <source>
        <strain evidence="2 3">Ug99</strain>
    </source>
</reference>
<dbReference type="AlphaFoldDB" id="A0A5B0SCW4"/>
<dbReference type="EMBL" id="VDEP01000037">
    <property type="protein sequence ID" value="KAA1135697.1"/>
    <property type="molecule type" value="Genomic_DNA"/>
</dbReference>
<evidence type="ECO:0000256" key="1">
    <source>
        <dbReference type="SAM" id="SignalP"/>
    </source>
</evidence>
<evidence type="ECO:0000313" key="3">
    <source>
        <dbReference type="Proteomes" id="UP000325313"/>
    </source>
</evidence>
<accession>A0A5B0SCW4</accession>
<name>A0A5B0SCW4_PUCGR</name>
<sequence>MRYHTCLTVASSTLIISGLLVLAGPLQPRNLPAPPPAPPEDQCPKDIPLTPETWKKFEMDEFIAGMEGADKMTYIVASDSFSITPNSSTRSWLTT</sequence>
<organism evidence="2 3">
    <name type="scientific">Puccinia graminis f. sp. tritici</name>
    <dbReference type="NCBI Taxonomy" id="56615"/>
    <lineage>
        <taxon>Eukaryota</taxon>
        <taxon>Fungi</taxon>
        <taxon>Dikarya</taxon>
        <taxon>Basidiomycota</taxon>
        <taxon>Pucciniomycotina</taxon>
        <taxon>Pucciniomycetes</taxon>
        <taxon>Pucciniales</taxon>
        <taxon>Pucciniaceae</taxon>
        <taxon>Puccinia</taxon>
    </lineage>
</organism>
<keyword evidence="1" id="KW-0732">Signal</keyword>
<protein>
    <submittedName>
        <fullName evidence="2">Uncharacterized protein</fullName>
    </submittedName>
</protein>
<comment type="caution">
    <text evidence="2">The sequence shown here is derived from an EMBL/GenBank/DDBJ whole genome shotgun (WGS) entry which is preliminary data.</text>
</comment>
<proteinExistence type="predicted"/>
<dbReference type="Proteomes" id="UP000325313">
    <property type="component" value="Unassembled WGS sequence"/>
</dbReference>
<feature type="chain" id="PRO_5022742899" evidence="1">
    <location>
        <begin position="29"/>
        <end position="95"/>
    </location>
</feature>
<evidence type="ECO:0000313" key="2">
    <source>
        <dbReference type="EMBL" id="KAA1135697.1"/>
    </source>
</evidence>